<reference evidence="3" key="1">
    <citation type="submission" date="2018-03" db="EMBL/GenBank/DDBJ databases">
        <title>Gramella fulva sp. nov., isolated from a dry surface of tidal flat.</title>
        <authorList>
            <person name="Hwang S.H."/>
            <person name="Hwang W.M."/>
            <person name="Kang K."/>
            <person name="Ahn T.-Y."/>
        </authorList>
    </citation>
    <scope>NUCLEOTIDE SEQUENCE [LARGE SCALE GENOMIC DNA]</scope>
    <source>
        <strain evidence="3">SH35</strain>
    </source>
</reference>
<dbReference type="KEGG" id="grs:C7S20_10915"/>
<feature type="transmembrane region" description="Helical" evidence="1">
    <location>
        <begin position="104"/>
        <end position="122"/>
    </location>
</feature>
<keyword evidence="1" id="KW-0472">Membrane</keyword>
<evidence type="ECO:0000313" key="2">
    <source>
        <dbReference type="EMBL" id="AVR45723.1"/>
    </source>
</evidence>
<sequence length="131" mass="15173">MEKQFNREEELIKKLLNEAGTEKPSAAFKSNIMMNIEARKASVKEYKPLIPAVVWYVVVIAILLSVGALYFQFSELNIDLSGNFNLPKFEIPSMKLPDIEFSRTMQYGIAFVALFFLQIPFLKRFIDNQRM</sequence>
<evidence type="ECO:0000313" key="3">
    <source>
        <dbReference type="Proteomes" id="UP000241507"/>
    </source>
</evidence>
<dbReference type="AlphaFoldDB" id="A0A2R3Z620"/>
<keyword evidence="1" id="KW-0812">Transmembrane</keyword>
<dbReference type="OrthoDB" id="1446747at2"/>
<protein>
    <submittedName>
        <fullName evidence="2">Uncharacterized protein</fullName>
    </submittedName>
</protein>
<dbReference type="Proteomes" id="UP000241507">
    <property type="component" value="Chromosome"/>
</dbReference>
<evidence type="ECO:0000256" key="1">
    <source>
        <dbReference type="SAM" id="Phobius"/>
    </source>
</evidence>
<name>A0A2R3Z620_9FLAO</name>
<organism evidence="2 3">
    <name type="scientific">Christiangramia fulva</name>
    <dbReference type="NCBI Taxonomy" id="2126553"/>
    <lineage>
        <taxon>Bacteria</taxon>
        <taxon>Pseudomonadati</taxon>
        <taxon>Bacteroidota</taxon>
        <taxon>Flavobacteriia</taxon>
        <taxon>Flavobacteriales</taxon>
        <taxon>Flavobacteriaceae</taxon>
        <taxon>Christiangramia</taxon>
    </lineage>
</organism>
<gene>
    <name evidence="2" type="ORF">C7S20_10915</name>
</gene>
<accession>A0A2R3Z620</accession>
<keyword evidence="1" id="KW-1133">Transmembrane helix</keyword>
<dbReference type="RefSeq" id="WP_107012500.1">
    <property type="nucleotide sequence ID" value="NZ_CP028136.1"/>
</dbReference>
<feature type="transmembrane region" description="Helical" evidence="1">
    <location>
        <begin position="49"/>
        <end position="71"/>
    </location>
</feature>
<keyword evidence="3" id="KW-1185">Reference proteome</keyword>
<dbReference type="EMBL" id="CP028136">
    <property type="protein sequence ID" value="AVR45723.1"/>
    <property type="molecule type" value="Genomic_DNA"/>
</dbReference>
<proteinExistence type="predicted"/>